<evidence type="ECO:0000313" key="4">
    <source>
        <dbReference type="Proteomes" id="UP001596135"/>
    </source>
</evidence>
<gene>
    <name evidence="3" type="ORF">ACFPYL_18845</name>
</gene>
<keyword evidence="2" id="KW-0732">Signal</keyword>
<evidence type="ECO:0000256" key="2">
    <source>
        <dbReference type="SAM" id="SignalP"/>
    </source>
</evidence>
<protein>
    <submittedName>
        <fullName evidence="3">Uncharacterized protein</fullName>
    </submittedName>
</protein>
<feature type="region of interest" description="Disordered" evidence="1">
    <location>
        <begin position="27"/>
        <end position="101"/>
    </location>
</feature>
<feature type="chain" id="PRO_5045181653" evidence="2">
    <location>
        <begin position="31"/>
        <end position="101"/>
    </location>
</feature>
<feature type="compositionally biased region" description="Acidic residues" evidence="1">
    <location>
        <begin position="47"/>
        <end position="73"/>
    </location>
</feature>
<dbReference type="Proteomes" id="UP001596135">
    <property type="component" value="Unassembled WGS sequence"/>
</dbReference>
<evidence type="ECO:0000256" key="1">
    <source>
        <dbReference type="SAM" id="MobiDB-lite"/>
    </source>
</evidence>
<accession>A0ABW1LN67</accession>
<keyword evidence="4" id="KW-1185">Reference proteome</keyword>
<feature type="compositionally biased region" description="Acidic residues" evidence="1">
    <location>
        <begin position="91"/>
        <end position="101"/>
    </location>
</feature>
<proteinExistence type="predicted"/>
<evidence type="ECO:0000313" key="3">
    <source>
        <dbReference type="EMBL" id="MFC6045154.1"/>
    </source>
</evidence>
<sequence length="101" mass="9992">MKHLKRNAALVAATAVIAAVGIGGVMTATADSPRGSGHSQTEKSDGDGEIDDDGTEVGEVDGAEEAETNDDATDTGPDANPNEPGHQDASDAGDGDGETAD</sequence>
<dbReference type="EMBL" id="JBHSRJ010000008">
    <property type="protein sequence ID" value="MFC6045154.1"/>
    <property type="molecule type" value="Genomic_DNA"/>
</dbReference>
<feature type="signal peptide" evidence="2">
    <location>
        <begin position="1"/>
        <end position="30"/>
    </location>
</feature>
<dbReference type="RefSeq" id="WP_379157816.1">
    <property type="nucleotide sequence ID" value="NZ_JBHSRJ010000008.1"/>
</dbReference>
<organism evidence="3 4">
    <name type="scientific">Nocardioides hankookensis</name>
    <dbReference type="NCBI Taxonomy" id="443157"/>
    <lineage>
        <taxon>Bacteria</taxon>
        <taxon>Bacillati</taxon>
        <taxon>Actinomycetota</taxon>
        <taxon>Actinomycetes</taxon>
        <taxon>Propionibacteriales</taxon>
        <taxon>Nocardioidaceae</taxon>
        <taxon>Nocardioides</taxon>
    </lineage>
</organism>
<name>A0ABW1LN67_9ACTN</name>
<reference evidence="4" key="1">
    <citation type="journal article" date="2019" name="Int. J. Syst. Evol. Microbiol.">
        <title>The Global Catalogue of Microorganisms (GCM) 10K type strain sequencing project: providing services to taxonomists for standard genome sequencing and annotation.</title>
        <authorList>
            <consortium name="The Broad Institute Genomics Platform"/>
            <consortium name="The Broad Institute Genome Sequencing Center for Infectious Disease"/>
            <person name="Wu L."/>
            <person name="Ma J."/>
        </authorList>
    </citation>
    <scope>NUCLEOTIDE SEQUENCE [LARGE SCALE GENOMIC DNA]</scope>
    <source>
        <strain evidence="4">CCUG 54522</strain>
    </source>
</reference>
<comment type="caution">
    <text evidence="3">The sequence shown here is derived from an EMBL/GenBank/DDBJ whole genome shotgun (WGS) entry which is preliminary data.</text>
</comment>